<name>A0A1F7W682_9BACT</name>
<evidence type="ECO:0000313" key="4">
    <source>
        <dbReference type="Proteomes" id="UP000176501"/>
    </source>
</evidence>
<dbReference type="AlphaFoldDB" id="A0A1F7W682"/>
<evidence type="ECO:0000259" key="2">
    <source>
        <dbReference type="Pfam" id="PF03703"/>
    </source>
</evidence>
<dbReference type="PANTHER" id="PTHR37938:SF1">
    <property type="entry name" value="BLL0215 PROTEIN"/>
    <property type="match status" value="1"/>
</dbReference>
<keyword evidence="1" id="KW-1133">Transmembrane helix</keyword>
<feature type="transmembrane region" description="Helical" evidence="1">
    <location>
        <begin position="24"/>
        <end position="48"/>
    </location>
</feature>
<dbReference type="Pfam" id="PF03703">
    <property type="entry name" value="bPH_2"/>
    <property type="match status" value="1"/>
</dbReference>
<gene>
    <name evidence="3" type="ORF">A2304_03545</name>
</gene>
<protein>
    <recommendedName>
        <fullName evidence="2">YdbS-like PH domain-containing protein</fullName>
    </recommendedName>
</protein>
<dbReference type="PANTHER" id="PTHR37938">
    <property type="entry name" value="BLL0215 PROTEIN"/>
    <property type="match status" value="1"/>
</dbReference>
<accession>A0A1F7W682</accession>
<organism evidence="3 4">
    <name type="scientific">Candidatus Uhrbacteria bacterium RIFOXYB2_FULL_57_15</name>
    <dbReference type="NCBI Taxonomy" id="1802422"/>
    <lineage>
        <taxon>Bacteria</taxon>
        <taxon>Candidatus Uhriibacteriota</taxon>
    </lineage>
</organism>
<keyword evidence="1" id="KW-0472">Membrane</keyword>
<proteinExistence type="predicted"/>
<dbReference type="InterPro" id="IPR005182">
    <property type="entry name" value="YdbS-like_PH"/>
</dbReference>
<feature type="transmembrane region" description="Helical" evidence="1">
    <location>
        <begin position="60"/>
        <end position="82"/>
    </location>
</feature>
<evidence type="ECO:0000256" key="1">
    <source>
        <dbReference type="SAM" id="Phobius"/>
    </source>
</evidence>
<keyword evidence="1" id="KW-0812">Transmembrane</keyword>
<comment type="caution">
    <text evidence="3">The sequence shown here is derived from an EMBL/GenBank/DDBJ whole genome shotgun (WGS) entry which is preliminary data.</text>
</comment>
<feature type="domain" description="YdbS-like PH" evidence="2">
    <location>
        <begin position="91"/>
        <end position="166"/>
    </location>
</feature>
<dbReference type="EMBL" id="MGFE01000023">
    <property type="protein sequence ID" value="OGL98126.1"/>
    <property type="molecule type" value="Genomic_DNA"/>
</dbReference>
<dbReference type="Proteomes" id="UP000176501">
    <property type="component" value="Unassembled WGS sequence"/>
</dbReference>
<evidence type="ECO:0000313" key="3">
    <source>
        <dbReference type="EMBL" id="OGL98126.1"/>
    </source>
</evidence>
<sequence>MFHLDRLPNKRPDERVVLFLRRQWFAWASLCAAAVFMLAVPAAIGVYFWDRISAWLEHPLIGPVIVVTACIYTLSIWLICFIEFTDYYLDTWIITTHRVINIEQKGLFNRVASELHLAVVQDVTSDVKGIVRTFFDYGNVLVQTAAERTQFVFKDIEHPEKVKELIIQLVETDKKRHADRMVAGVIDGSKAI</sequence>
<reference evidence="3 4" key="1">
    <citation type="journal article" date="2016" name="Nat. Commun.">
        <title>Thousands of microbial genomes shed light on interconnected biogeochemical processes in an aquifer system.</title>
        <authorList>
            <person name="Anantharaman K."/>
            <person name="Brown C.T."/>
            <person name="Hug L.A."/>
            <person name="Sharon I."/>
            <person name="Castelle C.J."/>
            <person name="Probst A.J."/>
            <person name="Thomas B.C."/>
            <person name="Singh A."/>
            <person name="Wilkins M.J."/>
            <person name="Karaoz U."/>
            <person name="Brodie E.L."/>
            <person name="Williams K.H."/>
            <person name="Hubbard S.S."/>
            <person name="Banfield J.F."/>
        </authorList>
    </citation>
    <scope>NUCLEOTIDE SEQUENCE [LARGE SCALE GENOMIC DNA]</scope>
</reference>